<comment type="subcellular location">
    <subcellularLocation>
        <location evidence="1">Cell membrane</location>
        <topology evidence="1">Multi-pass membrane protein</topology>
    </subcellularLocation>
</comment>
<name>A0A3G1B0T4_9ARCH</name>
<dbReference type="InterPro" id="IPR018076">
    <property type="entry name" value="T2SS_GspF_dom"/>
</dbReference>
<evidence type="ECO:0000256" key="2">
    <source>
        <dbReference type="ARBA" id="ARBA00022475"/>
    </source>
</evidence>
<keyword evidence="2" id="KW-1003">Cell membrane</keyword>
<keyword evidence="3 6" id="KW-0812">Transmembrane</keyword>
<protein>
    <submittedName>
        <fullName evidence="8">Pilus assembly protein TadC</fullName>
    </submittedName>
</protein>
<dbReference type="Proteomes" id="UP000266745">
    <property type="component" value="Chromosome"/>
</dbReference>
<gene>
    <name evidence="8" type="ORF">SU86_001335</name>
</gene>
<evidence type="ECO:0000256" key="1">
    <source>
        <dbReference type="ARBA" id="ARBA00004651"/>
    </source>
</evidence>
<dbReference type="STRING" id="1603555.SU86_001335"/>
<proteinExistence type="predicted"/>
<dbReference type="PANTHER" id="PTHR35402">
    <property type="entry name" value="INTEGRAL MEMBRANE PROTEIN-RELATED"/>
    <property type="match status" value="1"/>
</dbReference>
<dbReference type="EMBL" id="CP011097">
    <property type="protein sequence ID" value="AJZ75252.1"/>
    <property type="molecule type" value="Genomic_DNA"/>
</dbReference>
<feature type="transmembrane region" description="Helical" evidence="6">
    <location>
        <begin position="56"/>
        <end position="83"/>
    </location>
</feature>
<accession>A0A3G1B0T4</accession>
<feature type="transmembrane region" description="Helical" evidence="6">
    <location>
        <begin position="278"/>
        <end position="298"/>
    </location>
</feature>
<keyword evidence="5 6" id="KW-0472">Membrane</keyword>
<feature type="transmembrane region" description="Helical" evidence="6">
    <location>
        <begin position="242"/>
        <end position="266"/>
    </location>
</feature>
<dbReference type="GO" id="GO:0005886">
    <property type="term" value="C:plasma membrane"/>
    <property type="evidence" value="ECO:0007669"/>
    <property type="project" value="UniProtKB-SubCell"/>
</dbReference>
<evidence type="ECO:0000256" key="4">
    <source>
        <dbReference type="ARBA" id="ARBA00022989"/>
    </source>
</evidence>
<keyword evidence="4 6" id="KW-1133">Transmembrane helix</keyword>
<sequence length="305" mass="33740">MGLLKNNAQAEQKNQPSSFQIFSYRLLNRHIDFLYPKLPRLKESIRQAMMPVPFEVFVASMISSSFIAAIIGFAITIIISIMLNIAPLIAGLLAVVGSLGLGIITFAVLQITPMLNAKTRLTKLREETPHFIGYMATLCASGLSLEGVFKAIAQEPSNEEIVKDSRFVTRNIEILGMDVITAVNDLIKRTPNGSYSELLEGAIITFKAGGNLREYFLATAKVHLEEKKINVKRSTESLGIMAEMYTILLIVFPLMAVIMLSIMAIMSPDLGGFDLLTLMNMLTYVMVPLFGIVMLLLMDSMVPKR</sequence>
<evidence type="ECO:0000313" key="9">
    <source>
        <dbReference type="Proteomes" id="UP000266745"/>
    </source>
</evidence>
<dbReference type="Pfam" id="PF00482">
    <property type="entry name" value="T2SSF"/>
    <property type="match status" value="1"/>
</dbReference>
<keyword evidence="9" id="KW-1185">Reference proteome</keyword>
<dbReference type="KEGG" id="tah:SU86_001335"/>
<evidence type="ECO:0000256" key="5">
    <source>
        <dbReference type="ARBA" id="ARBA00023136"/>
    </source>
</evidence>
<dbReference type="AlphaFoldDB" id="A0A3G1B0T4"/>
<feature type="transmembrane region" description="Helical" evidence="6">
    <location>
        <begin position="89"/>
        <end position="115"/>
    </location>
</feature>
<organism evidence="8 9">
    <name type="scientific">Candidatus Nitrosotenuis cloacae</name>
    <dbReference type="NCBI Taxonomy" id="1603555"/>
    <lineage>
        <taxon>Archaea</taxon>
        <taxon>Nitrososphaerota</taxon>
        <taxon>Candidatus Nitrosotenuis</taxon>
    </lineage>
</organism>
<evidence type="ECO:0000256" key="3">
    <source>
        <dbReference type="ARBA" id="ARBA00022692"/>
    </source>
</evidence>
<feature type="domain" description="Type II secretion system protein GspF" evidence="7">
    <location>
        <begin position="131"/>
        <end position="259"/>
    </location>
</feature>
<evidence type="ECO:0000256" key="6">
    <source>
        <dbReference type="SAM" id="Phobius"/>
    </source>
</evidence>
<reference evidence="8 9" key="1">
    <citation type="journal article" date="2016" name="Sci. Rep.">
        <title>A novel ammonia-oxidizing archaeon from wastewater treatment plant: Its enrichment, physiological and genomic characteristics.</title>
        <authorList>
            <person name="Li Y."/>
            <person name="Ding K."/>
            <person name="Wen X."/>
            <person name="Zhang B."/>
            <person name="Shen B."/>
            <person name="Yang Y."/>
        </authorList>
    </citation>
    <scope>NUCLEOTIDE SEQUENCE [LARGE SCALE GENOMIC DNA]</scope>
    <source>
        <strain evidence="8 9">SAT1</strain>
    </source>
</reference>
<evidence type="ECO:0000259" key="7">
    <source>
        <dbReference type="Pfam" id="PF00482"/>
    </source>
</evidence>
<evidence type="ECO:0000313" key="8">
    <source>
        <dbReference type="EMBL" id="AJZ75252.1"/>
    </source>
</evidence>
<dbReference type="InterPro" id="IPR056569">
    <property type="entry name" value="ArlJ-like"/>
</dbReference>